<dbReference type="GeneID" id="94297285"/>
<name>A0A9P8LX81_9EUKA</name>
<evidence type="ECO:0000313" key="2">
    <source>
        <dbReference type="Proteomes" id="UP000018208"/>
    </source>
</evidence>
<dbReference type="AlphaFoldDB" id="A0A9P8LX81"/>
<comment type="caution">
    <text evidence="1">The sequence shown here is derived from an EMBL/GenBank/DDBJ whole genome shotgun (WGS) entry which is preliminary data.</text>
</comment>
<keyword evidence="2" id="KW-1185">Reference proteome</keyword>
<gene>
    <name evidence="1" type="ORF">SS50377_23262</name>
</gene>
<proteinExistence type="predicted"/>
<accession>A0A9P8LX81</accession>
<evidence type="ECO:0000313" key="1">
    <source>
        <dbReference type="EMBL" id="KAH0575622.1"/>
    </source>
</evidence>
<dbReference type="EMBL" id="AUWU02000003">
    <property type="protein sequence ID" value="KAH0575622.1"/>
    <property type="molecule type" value="Genomic_DNA"/>
</dbReference>
<reference evidence="1 2" key="1">
    <citation type="journal article" date="2014" name="PLoS Genet.">
        <title>The Genome of Spironucleus salmonicida Highlights a Fish Pathogen Adapted to Fluctuating Environments.</title>
        <authorList>
            <person name="Xu F."/>
            <person name="Jerlstrom-Hultqvist J."/>
            <person name="Einarsson E."/>
            <person name="Astvaldsson A."/>
            <person name="Svard S.G."/>
            <person name="Andersson J.O."/>
        </authorList>
    </citation>
    <scope>NUCLEOTIDE SEQUENCE [LARGE SCALE GENOMIC DNA]</scope>
    <source>
        <strain evidence="1 2">ATCC 50377</strain>
    </source>
</reference>
<organism evidence="1 2">
    <name type="scientific">Spironucleus salmonicida</name>
    <dbReference type="NCBI Taxonomy" id="348837"/>
    <lineage>
        <taxon>Eukaryota</taxon>
        <taxon>Metamonada</taxon>
        <taxon>Diplomonadida</taxon>
        <taxon>Hexamitidae</taxon>
        <taxon>Hexamitinae</taxon>
        <taxon>Spironucleus</taxon>
    </lineage>
</organism>
<dbReference type="Proteomes" id="UP000018208">
    <property type="component" value="Unassembled WGS sequence"/>
</dbReference>
<sequence length="55" mass="6143">MCNFHFDTLILIQEDLQQYNCQIHGKRCAVVPDFGKGAYCTVAGCHGVSSIAFYE</sequence>
<protein>
    <submittedName>
        <fullName evidence="1">Uncharacterized protein</fullName>
    </submittedName>
</protein>
<dbReference type="KEGG" id="ssao:94297285"/>
<dbReference type="RefSeq" id="XP_067766395.1">
    <property type="nucleotide sequence ID" value="XM_067907127.1"/>
</dbReference>